<dbReference type="EMBL" id="JAEHFX010000020">
    <property type="protein sequence ID" value="MBK0404974.1"/>
    <property type="molecule type" value="Genomic_DNA"/>
</dbReference>
<accession>A0ABS1C6G8</accession>
<evidence type="ECO:0008006" key="3">
    <source>
        <dbReference type="Google" id="ProtNLM"/>
    </source>
</evidence>
<name>A0ABS1C6G8_9BACT</name>
<reference evidence="1 2" key="1">
    <citation type="submission" date="2020-12" db="EMBL/GenBank/DDBJ databases">
        <title>Bacterial novel species Adhaeribacter sp. BT258 isolated from soil.</title>
        <authorList>
            <person name="Jung H.-Y."/>
        </authorList>
    </citation>
    <scope>NUCLEOTIDE SEQUENCE [LARGE SCALE GENOMIC DNA]</scope>
    <source>
        <strain evidence="1 2">BT258</strain>
    </source>
</reference>
<protein>
    <recommendedName>
        <fullName evidence="3">CARDB domain-containing protein</fullName>
    </recommendedName>
</protein>
<proteinExistence type="predicted"/>
<keyword evidence="2" id="KW-1185">Reference proteome</keyword>
<dbReference type="RefSeq" id="WP_200507870.1">
    <property type="nucleotide sequence ID" value="NZ_JAEHFX010000020.1"/>
</dbReference>
<organism evidence="1 2">
    <name type="scientific">Adhaeribacter terrigena</name>
    <dbReference type="NCBI Taxonomy" id="2793070"/>
    <lineage>
        <taxon>Bacteria</taxon>
        <taxon>Pseudomonadati</taxon>
        <taxon>Bacteroidota</taxon>
        <taxon>Cytophagia</taxon>
        <taxon>Cytophagales</taxon>
        <taxon>Hymenobacteraceae</taxon>
        <taxon>Adhaeribacter</taxon>
    </lineage>
</organism>
<comment type="caution">
    <text evidence="1">The sequence shown here is derived from an EMBL/GenBank/DDBJ whole genome shotgun (WGS) entry which is preliminary data.</text>
</comment>
<dbReference type="Proteomes" id="UP000644147">
    <property type="component" value="Unassembled WGS sequence"/>
</dbReference>
<feature type="non-terminal residue" evidence="1">
    <location>
        <position position="1"/>
    </location>
</feature>
<evidence type="ECO:0000313" key="1">
    <source>
        <dbReference type="EMBL" id="MBK0404974.1"/>
    </source>
</evidence>
<gene>
    <name evidence="1" type="ORF">I5M27_18460</name>
</gene>
<feature type="non-terminal residue" evidence="1">
    <location>
        <position position="293"/>
    </location>
</feature>
<evidence type="ECO:0000313" key="2">
    <source>
        <dbReference type="Proteomes" id="UP000644147"/>
    </source>
</evidence>
<sequence>DGFAFDDVRIGDNSNNLSINAFMPLTQVCGFGTNERVQVEIENLGGINVNGYQIRYRVDGGSWVSGTTTPQLLPDAPIKYTFSQGADLSAPGAHSIEVEILNTQGTDPEPGNNAIVYNVTNALYNGLPITLDFETPPTSVSAARTITKAKSQVTEVAGTGNGAGKGLIMDGIDDPKWVIPVGIVDPWQNNGDNFAAVYICLGPTNIGSDSLRLTFDLKQFYKATHYNTNFRVTVNGNQVGQTFRPPFGGYATGTTAQWQTIEVDLTPYKNKGGIQIGLESNVREAFDNTNGTA</sequence>